<dbReference type="OrthoDB" id="4222821at2759"/>
<keyword evidence="4" id="KW-0539">Nucleus</keyword>
<dbReference type="PROSITE" id="PS50048">
    <property type="entry name" value="ZN2_CY6_FUNGAL_2"/>
    <property type="match status" value="1"/>
</dbReference>
<dbReference type="PROSITE" id="PS00463">
    <property type="entry name" value="ZN2_CY6_FUNGAL_1"/>
    <property type="match status" value="1"/>
</dbReference>
<dbReference type="SMART" id="SM00066">
    <property type="entry name" value="GAL4"/>
    <property type="match status" value="1"/>
</dbReference>
<proteinExistence type="predicted"/>
<name>A0A0D2GA34_9EURO</name>
<sequence length="376" mass="40881">MQTFHPLSDGKGNGRSACDRCRRHKLRCDRSSDSAQCRRCSKANVACVTGAALKSGRPSLRRQPSDLLQGWSLQETLHTPTDVTDADSGIGQEMQIPLAPISVDGLGNGWPDAMQQDMEALQTFQALPDNGEPVYSHITPSGDSLERLGNLQKEILVDLDLAKTCKTAADCAQLSLPTELAYNSSFLVGRMLEHSKTLLGIMNSFDSISPASSCPSNPDHLPATQTCNGSLHCDVPTTFSLFSCYVCLIRIYRTIFSCIHDSMPALLSLQQPLPQLFPGINLAGFSLESRLDLQVQILVQVSEDMLAKLEAKLGVSEGAIAGQGVSETTGSAKMLRMMLQEEAMEEPPLHEPRGPCEPLRTILSDLKRMINVNNAK</sequence>
<dbReference type="AlphaFoldDB" id="A0A0D2GA34"/>
<reference evidence="6 7" key="1">
    <citation type="submission" date="2015-01" db="EMBL/GenBank/DDBJ databases">
        <title>The Genome Sequence of Fonsecaea pedrosoi CBS 271.37.</title>
        <authorList>
            <consortium name="The Broad Institute Genomics Platform"/>
            <person name="Cuomo C."/>
            <person name="de Hoog S."/>
            <person name="Gorbushina A."/>
            <person name="Stielow B."/>
            <person name="Teixiera M."/>
            <person name="Abouelleil A."/>
            <person name="Chapman S.B."/>
            <person name="Priest M."/>
            <person name="Young S.K."/>
            <person name="Wortman J."/>
            <person name="Nusbaum C."/>
            <person name="Birren B."/>
        </authorList>
    </citation>
    <scope>NUCLEOTIDE SEQUENCE [LARGE SCALE GENOMIC DNA]</scope>
    <source>
        <strain evidence="6 7">CBS 271.37</strain>
    </source>
</reference>
<keyword evidence="7" id="KW-1185">Reference proteome</keyword>
<evidence type="ECO:0000313" key="7">
    <source>
        <dbReference type="Proteomes" id="UP000053029"/>
    </source>
</evidence>
<dbReference type="InterPro" id="IPR001138">
    <property type="entry name" value="Zn2Cys6_DnaBD"/>
</dbReference>
<dbReference type="CDD" id="cd00067">
    <property type="entry name" value="GAL4"/>
    <property type="match status" value="1"/>
</dbReference>
<evidence type="ECO:0000259" key="5">
    <source>
        <dbReference type="PROSITE" id="PS50048"/>
    </source>
</evidence>
<keyword evidence="2" id="KW-0238">DNA-binding</keyword>
<accession>A0A0D2GA34</accession>
<evidence type="ECO:0000256" key="3">
    <source>
        <dbReference type="ARBA" id="ARBA00023163"/>
    </source>
</evidence>
<dbReference type="RefSeq" id="XP_013279503.1">
    <property type="nucleotide sequence ID" value="XM_013424049.1"/>
</dbReference>
<feature type="domain" description="Zn(2)-C6 fungal-type" evidence="5">
    <location>
        <begin position="17"/>
        <end position="49"/>
    </location>
</feature>
<keyword evidence="1" id="KW-0805">Transcription regulation</keyword>
<evidence type="ECO:0000256" key="4">
    <source>
        <dbReference type="ARBA" id="ARBA00023242"/>
    </source>
</evidence>
<dbReference type="EMBL" id="KN846975">
    <property type="protein sequence ID" value="KIW75695.1"/>
    <property type="molecule type" value="Genomic_DNA"/>
</dbReference>
<dbReference type="Proteomes" id="UP000053029">
    <property type="component" value="Unassembled WGS sequence"/>
</dbReference>
<dbReference type="GO" id="GO:0000981">
    <property type="term" value="F:DNA-binding transcription factor activity, RNA polymerase II-specific"/>
    <property type="evidence" value="ECO:0007669"/>
    <property type="project" value="InterPro"/>
</dbReference>
<evidence type="ECO:0000256" key="2">
    <source>
        <dbReference type="ARBA" id="ARBA00023125"/>
    </source>
</evidence>
<dbReference type="VEuPathDB" id="FungiDB:Z517_10437"/>
<evidence type="ECO:0000256" key="1">
    <source>
        <dbReference type="ARBA" id="ARBA00023015"/>
    </source>
</evidence>
<dbReference type="GO" id="GO:0003677">
    <property type="term" value="F:DNA binding"/>
    <property type="evidence" value="ECO:0007669"/>
    <property type="project" value="UniProtKB-KW"/>
</dbReference>
<keyword evidence="3" id="KW-0804">Transcription</keyword>
<dbReference type="Gene3D" id="4.10.240.10">
    <property type="entry name" value="Zn(2)-C6 fungal-type DNA-binding domain"/>
    <property type="match status" value="1"/>
</dbReference>
<dbReference type="InterPro" id="IPR036864">
    <property type="entry name" value="Zn2-C6_fun-type_DNA-bd_sf"/>
</dbReference>
<organism evidence="6 7">
    <name type="scientific">Fonsecaea pedrosoi CBS 271.37</name>
    <dbReference type="NCBI Taxonomy" id="1442368"/>
    <lineage>
        <taxon>Eukaryota</taxon>
        <taxon>Fungi</taxon>
        <taxon>Dikarya</taxon>
        <taxon>Ascomycota</taxon>
        <taxon>Pezizomycotina</taxon>
        <taxon>Eurotiomycetes</taxon>
        <taxon>Chaetothyriomycetidae</taxon>
        <taxon>Chaetothyriales</taxon>
        <taxon>Herpotrichiellaceae</taxon>
        <taxon>Fonsecaea</taxon>
    </lineage>
</organism>
<dbReference type="GeneID" id="25309927"/>
<dbReference type="Pfam" id="PF00172">
    <property type="entry name" value="Zn_clus"/>
    <property type="match status" value="1"/>
</dbReference>
<dbReference type="HOGENOM" id="CLU_028486_0_0_1"/>
<dbReference type="SUPFAM" id="SSF57701">
    <property type="entry name" value="Zn2/Cys6 DNA-binding domain"/>
    <property type="match status" value="1"/>
</dbReference>
<evidence type="ECO:0000313" key="6">
    <source>
        <dbReference type="EMBL" id="KIW75695.1"/>
    </source>
</evidence>
<protein>
    <submittedName>
        <fullName evidence="6">Unplaced genomic scaffold supercont1.7, whole genome shotgun sequence</fullName>
    </submittedName>
</protein>
<gene>
    <name evidence="6" type="ORF">Z517_10437</name>
</gene>
<dbReference type="GO" id="GO:0008270">
    <property type="term" value="F:zinc ion binding"/>
    <property type="evidence" value="ECO:0007669"/>
    <property type="project" value="InterPro"/>
</dbReference>
<dbReference type="STRING" id="1442368.A0A0D2GA34"/>